<sequence length="103" mass="11899">MERVHEQEDGGGGDDDEGFSERFSSIMLEIYQVELLCKGNFKQHLTPINVALNEKVKKSNKHVVSNKKERVHELEMKVVVMMMRDFRAIFIYHIGGIPSRPPK</sequence>
<dbReference type="Proteomes" id="UP001314170">
    <property type="component" value="Unassembled WGS sequence"/>
</dbReference>
<proteinExistence type="predicted"/>
<keyword evidence="2" id="KW-1185">Reference proteome</keyword>
<gene>
    <name evidence="1" type="ORF">DCAF_LOCUS25849</name>
</gene>
<accession>A0AAV1SSN2</accession>
<organism evidence="1 2">
    <name type="scientific">Dovyalis caffra</name>
    <dbReference type="NCBI Taxonomy" id="77055"/>
    <lineage>
        <taxon>Eukaryota</taxon>
        <taxon>Viridiplantae</taxon>
        <taxon>Streptophyta</taxon>
        <taxon>Embryophyta</taxon>
        <taxon>Tracheophyta</taxon>
        <taxon>Spermatophyta</taxon>
        <taxon>Magnoliopsida</taxon>
        <taxon>eudicotyledons</taxon>
        <taxon>Gunneridae</taxon>
        <taxon>Pentapetalae</taxon>
        <taxon>rosids</taxon>
        <taxon>fabids</taxon>
        <taxon>Malpighiales</taxon>
        <taxon>Salicaceae</taxon>
        <taxon>Flacourtieae</taxon>
        <taxon>Dovyalis</taxon>
    </lineage>
</organism>
<protein>
    <submittedName>
        <fullName evidence="1">Uncharacterized protein</fullName>
    </submittedName>
</protein>
<comment type="caution">
    <text evidence="1">The sequence shown here is derived from an EMBL/GenBank/DDBJ whole genome shotgun (WGS) entry which is preliminary data.</text>
</comment>
<name>A0AAV1SSN2_9ROSI</name>
<dbReference type="AlphaFoldDB" id="A0AAV1SSN2"/>
<feature type="non-terminal residue" evidence="1">
    <location>
        <position position="103"/>
    </location>
</feature>
<evidence type="ECO:0000313" key="2">
    <source>
        <dbReference type="Proteomes" id="UP001314170"/>
    </source>
</evidence>
<evidence type="ECO:0000313" key="1">
    <source>
        <dbReference type="EMBL" id="CAK7355589.1"/>
    </source>
</evidence>
<reference evidence="1 2" key="1">
    <citation type="submission" date="2024-01" db="EMBL/GenBank/DDBJ databases">
        <authorList>
            <person name="Waweru B."/>
        </authorList>
    </citation>
    <scope>NUCLEOTIDE SEQUENCE [LARGE SCALE GENOMIC DNA]</scope>
</reference>
<dbReference type="EMBL" id="CAWUPB010001195">
    <property type="protein sequence ID" value="CAK7355589.1"/>
    <property type="molecule type" value="Genomic_DNA"/>
</dbReference>